<accession>A0ABW4KEI2</accession>
<gene>
    <name evidence="1" type="ORF">ACFSCZ_00155</name>
</gene>
<keyword evidence="2" id="KW-1185">Reference proteome</keyword>
<dbReference type="RefSeq" id="WP_380771367.1">
    <property type="nucleotide sequence ID" value="NZ_JBHUEO010000001.1"/>
</dbReference>
<dbReference type="Proteomes" id="UP001597301">
    <property type="component" value="Unassembled WGS sequence"/>
</dbReference>
<organism evidence="1 2">
    <name type="scientific">Siminovitchia sediminis</name>
    <dbReference type="NCBI Taxonomy" id="1274353"/>
    <lineage>
        <taxon>Bacteria</taxon>
        <taxon>Bacillati</taxon>
        <taxon>Bacillota</taxon>
        <taxon>Bacilli</taxon>
        <taxon>Bacillales</taxon>
        <taxon>Bacillaceae</taxon>
        <taxon>Siminovitchia</taxon>
    </lineage>
</organism>
<evidence type="ECO:0000313" key="2">
    <source>
        <dbReference type="Proteomes" id="UP001597301"/>
    </source>
</evidence>
<reference evidence="2" key="1">
    <citation type="journal article" date="2019" name="Int. J. Syst. Evol. Microbiol.">
        <title>The Global Catalogue of Microorganisms (GCM) 10K type strain sequencing project: providing services to taxonomists for standard genome sequencing and annotation.</title>
        <authorList>
            <consortium name="The Broad Institute Genomics Platform"/>
            <consortium name="The Broad Institute Genome Sequencing Center for Infectious Disease"/>
            <person name="Wu L."/>
            <person name="Ma J."/>
        </authorList>
    </citation>
    <scope>NUCLEOTIDE SEQUENCE [LARGE SCALE GENOMIC DNA]</scope>
    <source>
        <strain evidence="2">CGMCC 1.12295</strain>
    </source>
</reference>
<dbReference type="EMBL" id="JBHUEO010000001">
    <property type="protein sequence ID" value="MFD1705161.1"/>
    <property type="molecule type" value="Genomic_DNA"/>
</dbReference>
<proteinExistence type="predicted"/>
<name>A0ABW4KEI2_9BACI</name>
<evidence type="ECO:0000313" key="1">
    <source>
        <dbReference type="EMBL" id="MFD1705161.1"/>
    </source>
</evidence>
<comment type="caution">
    <text evidence="1">The sequence shown here is derived from an EMBL/GenBank/DDBJ whole genome shotgun (WGS) entry which is preliminary data.</text>
</comment>
<sequence>MRRPLINVKQDIKLDTKITTASRTKVESGVMLDKRLRQKRSKAYIEAVTQLDAGGITTTQSKKEELLNAIKNEFPDLEPYQYPLGIIAKCYLGHPFEVHTLDISLDIIRHYKQGESLPNQMDRGRSLALHPSYEFIEIFSDTLRAVGKSGNVSVIKG</sequence>
<protein>
    <submittedName>
        <fullName evidence="1">Uncharacterized protein</fullName>
    </submittedName>
</protein>